<feature type="compositionally biased region" description="Pro residues" evidence="1">
    <location>
        <begin position="10"/>
        <end position="45"/>
    </location>
</feature>
<name>A0A699IBD3_TANCI</name>
<dbReference type="CDD" id="cd09272">
    <property type="entry name" value="RNase_HI_RT_Ty1"/>
    <property type="match status" value="1"/>
</dbReference>
<evidence type="ECO:0000313" key="2">
    <source>
        <dbReference type="EMBL" id="GEZ16691.1"/>
    </source>
</evidence>
<dbReference type="EMBL" id="BKCJ010247936">
    <property type="protein sequence ID" value="GEZ16691.1"/>
    <property type="molecule type" value="Genomic_DNA"/>
</dbReference>
<evidence type="ECO:0000256" key="1">
    <source>
        <dbReference type="SAM" id="MobiDB-lite"/>
    </source>
</evidence>
<sequence length="468" mass="54048">EKDEVEVPNVPTPPSPTTAPSPPLQTSIPTPPQAQPDTPPSPPQEQPTTTFESSMTLLNNLMNIYATLSYYECGSVTNQEKDEKARLLDEQMAKTLHDEEVEQAAAREKQEKNDLEKDKGLQQHLKRKPISIAQARKSMIIYLKNMAGYKMKHFKGMTYDKVRPIFEREYNKVQTLFKHDKNVEEHTKKRIAKETLLQESFKKLKAIKVLGSHSTQDTPTHDPKKISKEYVKNMLEIVPVSEFKIHQSPCDIFINQAKYAQEILKKHGMNSCDSIGTPMATKPLDADLSGTPVDQIKYHSMVGALMYLKTSRPDIVHATCYCARYQARQTKKHLKELTDYGFHFDKIPMYFESKVAIAISCNLVQHSRTIHNDVIYHFIKEHVEKGIVELFFVGTEYQLADLFTNALPEDRFKYLVRKLEEIVSLDEEKEVESFHDKYEHVGQESQIKMIQDKEMMQDERSQELKVKR</sequence>
<comment type="caution">
    <text evidence="2">The sequence shown here is derived from an EMBL/GenBank/DDBJ whole genome shotgun (WGS) entry which is preliminary data.</text>
</comment>
<proteinExistence type="predicted"/>
<dbReference type="AlphaFoldDB" id="A0A699IBD3"/>
<gene>
    <name evidence="2" type="ORF">Tci_488664</name>
</gene>
<dbReference type="PANTHER" id="PTHR11439:SF483">
    <property type="entry name" value="PEPTIDE SYNTHASE GLIP-LIKE, PUTATIVE (AFU_ORTHOLOGUE AFUA_3G12920)-RELATED"/>
    <property type="match status" value="1"/>
</dbReference>
<dbReference type="PANTHER" id="PTHR11439">
    <property type="entry name" value="GAG-POL-RELATED RETROTRANSPOSON"/>
    <property type="match status" value="1"/>
</dbReference>
<accession>A0A699IBD3</accession>
<organism evidence="2">
    <name type="scientific">Tanacetum cinerariifolium</name>
    <name type="common">Dalmatian daisy</name>
    <name type="synonym">Chrysanthemum cinerariifolium</name>
    <dbReference type="NCBI Taxonomy" id="118510"/>
    <lineage>
        <taxon>Eukaryota</taxon>
        <taxon>Viridiplantae</taxon>
        <taxon>Streptophyta</taxon>
        <taxon>Embryophyta</taxon>
        <taxon>Tracheophyta</taxon>
        <taxon>Spermatophyta</taxon>
        <taxon>Magnoliopsida</taxon>
        <taxon>eudicotyledons</taxon>
        <taxon>Gunneridae</taxon>
        <taxon>Pentapetalae</taxon>
        <taxon>asterids</taxon>
        <taxon>campanulids</taxon>
        <taxon>Asterales</taxon>
        <taxon>Asteraceae</taxon>
        <taxon>Asteroideae</taxon>
        <taxon>Anthemideae</taxon>
        <taxon>Anthemidinae</taxon>
        <taxon>Tanacetum</taxon>
    </lineage>
</organism>
<feature type="compositionally biased region" description="Basic and acidic residues" evidence="1">
    <location>
        <begin position="105"/>
        <end position="120"/>
    </location>
</feature>
<feature type="region of interest" description="Disordered" evidence="1">
    <location>
        <begin position="99"/>
        <end position="120"/>
    </location>
</feature>
<reference evidence="2" key="1">
    <citation type="journal article" date="2019" name="Sci. Rep.">
        <title>Draft genome of Tanacetum cinerariifolium, the natural source of mosquito coil.</title>
        <authorList>
            <person name="Yamashiro T."/>
            <person name="Shiraishi A."/>
            <person name="Satake H."/>
            <person name="Nakayama K."/>
        </authorList>
    </citation>
    <scope>NUCLEOTIDE SEQUENCE</scope>
</reference>
<feature type="region of interest" description="Disordered" evidence="1">
    <location>
        <begin position="1"/>
        <end position="50"/>
    </location>
</feature>
<protein>
    <recommendedName>
        <fullName evidence="3">Reverse transcriptase Ty1/copia-type domain-containing protein</fullName>
    </recommendedName>
</protein>
<evidence type="ECO:0008006" key="3">
    <source>
        <dbReference type="Google" id="ProtNLM"/>
    </source>
</evidence>
<feature type="non-terminal residue" evidence="2">
    <location>
        <position position="1"/>
    </location>
</feature>